<evidence type="ECO:0000256" key="1">
    <source>
        <dbReference type="SAM" id="Phobius"/>
    </source>
</evidence>
<keyword evidence="3" id="KW-1185">Reference proteome</keyword>
<comment type="caution">
    <text evidence="2">The sequence shown here is derived from an EMBL/GenBank/DDBJ whole genome shotgun (WGS) entry which is preliminary data.</text>
</comment>
<evidence type="ECO:0008006" key="4">
    <source>
        <dbReference type="Google" id="ProtNLM"/>
    </source>
</evidence>
<dbReference type="EMBL" id="BAABZQ010000001">
    <property type="protein sequence ID" value="GAA6500907.1"/>
    <property type="molecule type" value="Genomic_DNA"/>
</dbReference>
<organism evidence="2 3">
    <name type="scientific">Blautia parvula</name>
    <dbReference type="NCBI Taxonomy" id="2877527"/>
    <lineage>
        <taxon>Bacteria</taxon>
        <taxon>Bacillati</taxon>
        <taxon>Bacillota</taxon>
        <taxon>Clostridia</taxon>
        <taxon>Lachnospirales</taxon>
        <taxon>Lachnospiraceae</taxon>
        <taxon>Blautia</taxon>
    </lineage>
</organism>
<dbReference type="Proteomes" id="UP001600941">
    <property type="component" value="Unassembled WGS sequence"/>
</dbReference>
<keyword evidence="1" id="KW-1133">Transmembrane helix</keyword>
<feature type="transmembrane region" description="Helical" evidence="1">
    <location>
        <begin position="47"/>
        <end position="66"/>
    </location>
</feature>
<keyword evidence="1" id="KW-0812">Transmembrane</keyword>
<gene>
    <name evidence="2" type="ORF">K340107D12_37230</name>
</gene>
<accession>A0ABQ0BWI6</accession>
<protein>
    <recommendedName>
        <fullName evidence="4">DUF3021 domain-containing protein</fullName>
    </recommendedName>
</protein>
<sequence length="152" mass="16898">MNKKFYDERQQQDADRNGRKAFEGTFFVLAAVIIAQMILAQGDVRQVLGETIAILAGGGIYLGLTVKDGNLNRHTPRVMENLIISLSCGVFFALLFIVTMYLKTAGRTSLQVLGIWGAGCMVLFFVLGMAVLTILAKSAERRQKKMEEKYDE</sequence>
<feature type="transmembrane region" description="Helical" evidence="1">
    <location>
        <begin position="21"/>
        <end position="41"/>
    </location>
</feature>
<evidence type="ECO:0000313" key="2">
    <source>
        <dbReference type="EMBL" id="GAA6500907.1"/>
    </source>
</evidence>
<dbReference type="Pfam" id="PF20563">
    <property type="entry name" value="DUF6773"/>
    <property type="match status" value="1"/>
</dbReference>
<name>A0ABQ0BWI6_9FIRM</name>
<evidence type="ECO:0000313" key="3">
    <source>
        <dbReference type="Proteomes" id="UP001600941"/>
    </source>
</evidence>
<feature type="transmembrane region" description="Helical" evidence="1">
    <location>
        <begin position="114"/>
        <end position="136"/>
    </location>
</feature>
<dbReference type="InterPro" id="IPR046664">
    <property type="entry name" value="DUF6773"/>
</dbReference>
<proteinExistence type="predicted"/>
<feature type="transmembrane region" description="Helical" evidence="1">
    <location>
        <begin position="78"/>
        <end position="102"/>
    </location>
</feature>
<reference evidence="2 3" key="1">
    <citation type="submission" date="2024-04" db="EMBL/GenBank/DDBJ databases">
        <title>Defined microbial consortia suppress multidrug-resistant proinflammatory Enterobacteriaceae via ecological control.</title>
        <authorList>
            <person name="Furuichi M."/>
            <person name="Kawaguchi T."/>
            <person name="Pust M."/>
            <person name="Yasuma K."/>
            <person name="Plichta D."/>
            <person name="Hasegawa N."/>
            <person name="Ohya T."/>
            <person name="Bhattarai S."/>
            <person name="Sasajima S."/>
            <person name="Aoto Y."/>
            <person name="Tuganbaev T."/>
            <person name="Yaginuma M."/>
            <person name="Ueda M."/>
            <person name="Okahashi N."/>
            <person name="Amafuji K."/>
            <person name="Kiridooshi Y."/>
            <person name="Sugita K."/>
            <person name="Strazar M."/>
            <person name="Skelly A."/>
            <person name="Suda W."/>
            <person name="Hattori M."/>
            <person name="Nakamoto N."/>
            <person name="Caballero S."/>
            <person name="Norman J."/>
            <person name="Olle B."/>
            <person name="Tanoue T."/>
            <person name="Arita M."/>
            <person name="Bucci V."/>
            <person name="Atarashi K."/>
            <person name="Xavier R."/>
            <person name="Honda K."/>
        </authorList>
    </citation>
    <scope>NUCLEOTIDE SEQUENCE [LARGE SCALE GENOMIC DNA]</scope>
    <source>
        <strain evidence="3">k34-0107-D12</strain>
    </source>
</reference>
<keyword evidence="1" id="KW-0472">Membrane</keyword>
<dbReference type="RefSeq" id="WP_054353771.1">
    <property type="nucleotide sequence ID" value="NZ_AP031413.1"/>
</dbReference>